<evidence type="ECO:0000256" key="1">
    <source>
        <dbReference type="SAM" id="Phobius"/>
    </source>
</evidence>
<name>A0A552V1M1_9FLAO</name>
<proteinExistence type="predicted"/>
<protein>
    <submittedName>
        <fullName evidence="2">Uncharacterized protein</fullName>
    </submittedName>
</protein>
<keyword evidence="1" id="KW-0812">Transmembrane</keyword>
<keyword evidence="1" id="KW-1133">Transmembrane helix</keyword>
<evidence type="ECO:0000313" key="3">
    <source>
        <dbReference type="Proteomes" id="UP000320643"/>
    </source>
</evidence>
<feature type="transmembrane region" description="Helical" evidence="1">
    <location>
        <begin position="7"/>
        <end position="26"/>
    </location>
</feature>
<dbReference type="RefSeq" id="WP_143373434.1">
    <property type="nucleotide sequence ID" value="NZ_VJVZ01000006.1"/>
</dbReference>
<reference evidence="2 3" key="1">
    <citation type="submission" date="2019-07" db="EMBL/GenBank/DDBJ databases">
        <title>Flavobacterium sp. nov., isolated from glacier ice.</title>
        <authorList>
            <person name="Liu Q."/>
            <person name="Xin Y.-H."/>
        </authorList>
    </citation>
    <scope>NUCLEOTIDE SEQUENCE [LARGE SCALE GENOMIC DNA]</scope>
    <source>
        <strain evidence="2 3">ZT4R6</strain>
    </source>
</reference>
<sequence>MNKSTKAILYNFLGFAPIYLLLYFVIGNFTGLTGWWIPITAFIVTTILAPKFQAAKIHGEEKIFMRWLFIKGVKEIK</sequence>
<comment type="caution">
    <text evidence="2">The sequence shown here is derived from an EMBL/GenBank/DDBJ whole genome shotgun (WGS) entry which is preliminary data.</text>
</comment>
<dbReference type="OrthoDB" id="1179771at2"/>
<keyword evidence="3" id="KW-1185">Reference proteome</keyword>
<keyword evidence="1" id="KW-0472">Membrane</keyword>
<evidence type="ECO:0000313" key="2">
    <source>
        <dbReference type="EMBL" id="TRW24354.1"/>
    </source>
</evidence>
<gene>
    <name evidence="2" type="ORF">FMM05_11015</name>
</gene>
<accession>A0A552V1M1</accession>
<dbReference type="EMBL" id="VJVZ01000006">
    <property type="protein sequence ID" value="TRW24354.1"/>
    <property type="molecule type" value="Genomic_DNA"/>
</dbReference>
<organism evidence="2 3">
    <name type="scientific">Flavobacterium zepuense</name>
    <dbReference type="NCBI Taxonomy" id="2593302"/>
    <lineage>
        <taxon>Bacteria</taxon>
        <taxon>Pseudomonadati</taxon>
        <taxon>Bacteroidota</taxon>
        <taxon>Flavobacteriia</taxon>
        <taxon>Flavobacteriales</taxon>
        <taxon>Flavobacteriaceae</taxon>
        <taxon>Flavobacterium</taxon>
    </lineage>
</organism>
<dbReference type="Proteomes" id="UP000320643">
    <property type="component" value="Unassembled WGS sequence"/>
</dbReference>
<dbReference type="AlphaFoldDB" id="A0A552V1M1"/>
<feature type="transmembrane region" description="Helical" evidence="1">
    <location>
        <begin position="32"/>
        <end position="49"/>
    </location>
</feature>